<name>A0A3P6S524_LITSI</name>
<gene>
    <name evidence="2" type="ORF">NLS_LOCUS742</name>
</gene>
<dbReference type="OrthoDB" id="5861055at2759"/>
<evidence type="ECO:0000313" key="3">
    <source>
        <dbReference type="Proteomes" id="UP000277928"/>
    </source>
</evidence>
<organism evidence="2 3">
    <name type="scientific">Litomosoides sigmodontis</name>
    <name type="common">Filarial nematode worm</name>
    <dbReference type="NCBI Taxonomy" id="42156"/>
    <lineage>
        <taxon>Eukaryota</taxon>
        <taxon>Metazoa</taxon>
        <taxon>Ecdysozoa</taxon>
        <taxon>Nematoda</taxon>
        <taxon>Chromadorea</taxon>
        <taxon>Rhabditida</taxon>
        <taxon>Spirurina</taxon>
        <taxon>Spiruromorpha</taxon>
        <taxon>Filarioidea</taxon>
        <taxon>Onchocercidae</taxon>
        <taxon>Litomosoides</taxon>
    </lineage>
</organism>
<protein>
    <submittedName>
        <fullName evidence="2">Uncharacterized protein</fullName>
    </submittedName>
</protein>
<dbReference type="AlphaFoldDB" id="A0A3P6S524"/>
<keyword evidence="1" id="KW-0812">Transmembrane</keyword>
<evidence type="ECO:0000256" key="1">
    <source>
        <dbReference type="SAM" id="Phobius"/>
    </source>
</evidence>
<accession>A0A3P6S524</accession>
<evidence type="ECO:0000313" key="2">
    <source>
        <dbReference type="EMBL" id="VDK69346.1"/>
    </source>
</evidence>
<sequence length="133" mass="16042">MSEPHGKPHIANVDESRRIPYLKPKSRISISWDRLLYNVRYMSRHWKDRVIVKAVAVVFVYTVGLYSFVRKYYGNEHPLNRYQWRQMKKNGQLSEEMLRKEEVVQNFMRARYGRIYEKESVYSMRKQGPPGVL</sequence>
<reference evidence="2 3" key="1">
    <citation type="submission" date="2018-08" db="EMBL/GenBank/DDBJ databases">
        <authorList>
            <person name="Laetsch R D."/>
            <person name="Stevens L."/>
            <person name="Kumar S."/>
            <person name="Blaxter L. M."/>
        </authorList>
    </citation>
    <scope>NUCLEOTIDE SEQUENCE [LARGE SCALE GENOMIC DNA]</scope>
</reference>
<feature type="transmembrane region" description="Helical" evidence="1">
    <location>
        <begin position="50"/>
        <end position="69"/>
    </location>
</feature>
<dbReference type="Proteomes" id="UP000277928">
    <property type="component" value="Unassembled WGS sequence"/>
</dbReference>
<proteinExistence type="predicted"/>
<dbReference type="EMBL" id="UYRX01000020">
    <property type="protein sequence ID" value="VDK69346.1"/>
    <property type="molecule type" value="Genomic_DNA"/>
</dbReference>
<keyword evidence="1" id="KW-1133">Transmembrane helix</keyword>
<keyword evidence="3" id="KW-1185">Reference proteome</keyword>
<dbReference type="OMA" id="PLNRYQW"/>
<keyword evidence="1" id="KW-0472">Membrane</keyword>